<dbReference type="InterPro" id="IPR006016">
    <property type="entry name" value="UspA"/>
</dbReference>
<dbReference type="InterPro" id="IPR014729">
    <property type="entry name" value="Rossmann-like_a/b/a_fold"/>
</dbReference>
<feature type="domain" description="UspA" evidence="1">
    <location>
        <begin position="2"/>
        <end position="134"/>
    </location>
</feature>
<dbReference type="Pfam" id="PF00582">
    <property type="entry name" value="Usp"/>
    <property type="match status" value="1"/>
</dbReference>
<sequence length="146" mass="16163">MTVVVPFDNSEISKAGLQRAQEIKNRSEALIAVVVIPNNNDKYARNHDWLIDDEEFDPETIKTRLSEIVTDIAPDARLKIIATSRYANPGMIAKEIRRFARDADARVVVIGSDNAGRVAATVGSVGRTVATDTGYNIYIVRTHPNR</sequence>
<organism evidence="2 3">
    <name type="scientific">Halovenus salina</name>
    <dbReference type="NCBI Taxonomy" id="1510225"/>
    <lineage>
        <taxon>Archaea</taxon>
        <taxon>Methanobacteriati</taxon>
        <taxon>Methanobacteriota</taxon>
        <taxon>Stenosarchaea group</taxon>
        <taxon>Halobacteria</taxon>
        <taxon>Halobacteriales</taxon>
        <taxon>Haloarculaceae</taxon>
        <taxon>Halovenus</taxon>
    </lineage>
</organism>
<gene>
    <name evidence="2" type="ORF">ACFQQG_20690</name>
</gene>
<dbReference type="RefSeq" id="WP_267164254.1">
    <property type="nucleotide sequence ID" value="NZ_CP112973.1"/>
</dbReference>
<dbReference type="GeneID" id="76632142"/>
<proteinExistence type="predicted"/>
<accession>A0ABD5W3P3</accession>
<dbReference type="Proteomes" id="UP001596445">
    <property type="component" value="Unassembled WGS sequence"/>
</dbReference>
<keyword evidence="3" id="KW-1185">Reference proteome</keyword>
<evidence type="ECO:0000313" key="3">
    <source>
        <dbReference type="Proteomes" id="UP001596445"/>
    </source>
</evidence>
<dbReference type="EMBL" id="JBHSZI010000006">
    <property type="protein sequence ID" value="MFC7060181.1"/>
    <property type="molecule type" value="Genomic_DNA"/>
</dbReference>
<name>A0ABD5W3P3_9EURY</name>
<comment type="caution">
    <text evidence="2">The sequence shown here is derived from an EMBL/GenBank/DDBJ whole genome shotgun (WGS) entry which is preliminary data.</text>
</comment>
<evidence type="ECO:0000313" key="2">
    <source>
        <dbReference type="EMBL" id="MFC7060181.1"/>
    </source>
</evidence>
<protein>
    <submittedName>
        <fullName evidence="2">Universal stress protein</fullName>
    </submittedName>
</protein>
<dbReference type="CDD" id="cd00293">
    <property type="entry name" value="USP-like"/>
    <property type="match status" value="1"/>
</dbReference>
<dbReference type="SUPFAM" id="SSF52402">
    <property type="entry name" value="Adenine nucleotide alpha hydrolases-like"/>
    <property type="match status" value="1"/>
</dbReference>
<evidence type="ECO:0000259" key="1">
    <source>
        <dbReference type="Pfam" id="PF00582"/>
    </source>
</evidence>
<reference evidence="2 3" key="1">
    <citation type="journal article" date="2019" name="Int. J. Syst. Evol. Microbiol.">
        <title>The Global Catalogue of Microorganisms (GCM) 10K type strain sequencing project: providing services to taxonomists for standard genome sequencing and annotation.</title>
        <authorList>
            <consortium name="The Broad Institute Genomics Platform"/>
            <consortium name="The Broad Institute Genome Sequencing Center for Infectious Disease"/>
            <person name="Wu L."/>
            <person name="Ma J."/>
        </authorList>
    </citation>
    <scope>NUCLEOTIDE SEQUENCE [LARGE SCALE GENOMIC DNA]</scope>
    <source>
        <strain evidence="2 3">JCM 30072</strain>
    </source>
</reference>
<dbReference type="AlphaFoldDB" id="A0ABD5W3P3"/>
<dbReference type="Gene3D" id="3.40.50.620">
    <property type="entry name" value="HUPs"/>
    <property type="match status" value="1"/>
</dbReference>